<evidence type="ECO:0000259" key="17">
    <source>
        <dbReference type="Pfam" id="PF00218"/>
    </source>
</evidence>
<evidence type="ECO:0000256" key="4">
    <source>
        <dbReference type="ARBA" id="ARBA00004696"/>
    </source>
</evidence>
<evidence type="ECO:0000256" key="13">
    <source>
        <dbReference type="ARBA" id="ARBA00023268"/>
    </source>
</evidence>
<dbReference type="NCBIfam" id="NF006945">
    <property type="entry name" value="PRK09427.1"/>
    <property type="match status" value="1"/>
</dbReference>
<dbReference type="InterPro" id="IPR013798">
    <property type="entry name" value="Indole-3-glycerol_P_synth_dom"/>
</dbReference>
<evidence type="ECO:0000256" key="2">
    <source>
        <dbReference type="ARBA" id="ARBA00001633"/>
    </source>
</evidence>
<dbReference type="UniPathway" id="UPA00035">
    <property type="reaction ID" value="UER00042"/>
</dbReference>
<dbReference type="GO" id="GO:0000162">
    <property type="term" value="P:L-tryptophan biosynthetic process"/>
    <property type="evidence" value="ECO:0007669"/>
    <property type="project" value="UniProtKB-UniRule"/>
</dbReference>
<accession>A0A1B8H0U4</accession>
<comment type="pathway">
    <text evidence="4 15">Amino-acid biosynthesis; L-tryptophan biosynthesis; L-tryptophan from chorismate: step 4/5.</text>
</comment>
<dbReference type="InterPro" id="IPR001240">
    <property type="entry name" value="PRAI_dom"/>
</dbReference>
<keyword evidence="7 15" id="KW-0028">Amino-acid biosynthesis</keyword>
<organism evidence="19 20">
    <name type="scientific">Morganella psychrotolerans</name>
    <dbReference type="NCBI Taxonomy" id="368603"/>
    <lineage>
        <taxon>Bacteria</taxon>
        <taxon>Pseudomonadati</taxon>
        <taxon>Pseudomonadota</taxon>
        <taxon>Gammaproteobacteria</taxon>
        <taxon>Enterobacterales</taxon>
        <taxon>Morganellaceae</taxon>
        <taxon>Morganella</taxon>
    </lineage>
</organism>
<dbReference type="InterPro" id="IPR001468">
    <property type="entry name" value="Indole-3-GlycerolPSynthase_CS"/>
</dbReference>
<keyword evidence="8 15" id="KW-0210">Decarboxylase</keyword>
<dbReference type="PANTHER" id="PTHR22854">
    <property type="entry name" value="TRYPTOPHAN BIOSYNTHESIS PROTEIN"/>
    <property type="match status" value="1"/>
</dbReference>
<comment type="catalytic activity">
    <reaction evidence="1 16">
        <text>N-(5-phospho-beta-D-ribosyl)anthranilate = 1-(2-carboxyphenylamino)-1-deoxy-D-ribulose 5-phosphate</text>
        <dbReference type="Rhea" id="RHEA:21540"/>
        <dbReference type="ChEBI" id="CHEBI:18277"/>
        <dbReference type="ChEBI" id="CHEBI:58613"/>
        <dbReference type="EC" id="5.3.1.24"/>
    </reaction>
</comment>
<feature type="domain" description="Indole-3-glycerol phosphate synthase" evidence="17">
    <location>
        <begin position="6"/>
        <end position="253"/>
    </location>
</feature>
<evidence type="ECO:0000256" key="5">
    <source>
        <dbReference type="ARBA" id="ARBA00007902"/>
    </source>
</evidence>
<dbReference type="PANTHER" id="PTHR22854:SF2">
    <property type="entry name" value="INDOLE-3-GLYCEROL-PHOSPHATE SYNTHASE"/>
    <property type="match status" value="1"/>
</dbReference>
<dbReference type="Proteomes" id="UP000092377">
    <property type="component" value="Unassembled WGS sequence"/>
</dbReference>
<evidence type="ECO:0000313" key="20">
    <source>
        <dbReference type="Proteomes" id="UP000092377"/>
    </source>
</evidence>
<dbReference type="Pfam" id="PF00697">
    <property type="entry name" value="PRAI"/>
    <property type="match status" value="1"/>
</dbReference>
<dbReference type="SUPFAM" id="SSF51366">
    <property type="entry name" value="Ribulose-phoshate binding barrel"/>
    <property type="match status" value="2"/>
</dbReference>
<protein>
    <recommendedName>
        <fullName evidence="15 16">Multifunctional fusion protein</fullName>
    </recommendedName>
    <domain>
        <recommendedName>
            <fullName evidence="15">Indole-3-glycerol phosphate synthase</fullName>
            <shortName evidence="15">IGPS</shortName>
            <ecNumber evidence="15">4.1.1.48</ecNumber>
        </recommendedName>
    </domain>
    <domain>
        <recommendedName>
            <fullName evidence="16">N-(5'-phosphoribosyl)anthranilate isomerase</fullName>
            <shortName evidence="16">PRAI</shortName>
            <ecNumber evidence="16">5.3.1.24</ecNumber>
        </recommendedName>
    </domain>
</protein>
<reference evidence="20" key="1">
    <citation type="submission" date="2016-06" db="EMBL/GenBank/DDBJ databases">
        <authorList>
            <person name="Butler K."/>
        </authorList>
    </citation>
    <scope>NUCLEOTIDE SEQUENCE [LARGE SCALE GENOMIC DNA]</scope>
    <source>
        <strain evidence="20">GCSL-Mp20</strain>
    </source>
</reference>
<dbReference type="OrthoDB" id="9804217at2"/>
<dbReference type="FunFam" id="3.20.20.70:FF:000024">
    <property type="entry name" value="Indole-3-glycerol phosphate synthase"/>
    <property type="match status" value="1"/>
</dbReference>
<dbReference type="InterPro" id="IPR013785">
    <property type="entry name" value="Aldolase_TIM"/>
</dbReference>
<evidence type="ECO:0000256" key="7">
    <source>
        <dbReference type="ARBA" id="ARBA00022605"/>
    </source>
</evidence>
<proteinExistence type="inferred from homology"/>
<comment type="similarity">
    <text evidence="16">Belongs to the TrpF family.</text>
</comment>
<dbReference type="CDD" id="cd00405">
    <property type="entry name" value="PRAI"/>
    <property type="match status" value="1"/>
</dbReference>
<dbReference type="EMBL" id="LZEY01000060">
    <property type="protein sequence ID" value="OBU02698.1"/>
    <property type="molecule type" value="Genomic_DNA"/>
</dbReference>
<dbReference type="GO" id="GO:0004425">
    <property type="term" value="F:indole-3-glycerol-phosphate synthase activity"/>
    <property type="evidence" value="ECO:0007669"/>
    <property type="project" value="UniProtKB-UniRule"/>
</dbReference>
<evidence type="ECO:0000256" key="11">
    <source>
        <dbReference type="ARBA" id="ARBA00023235"/>
    </source>
</evidence>
<dbReference type="Gene3D" id="3.20.20.70">
    <property type="entry name" value="Aldolase class I"/>
    <property type="match status" value="2"/>
</dbReference>
<dbReference type="Pfam" id="PF00218">
    <property type="entry name" value="IGPS"/>
    <property type="match status" value="1"/>
</dbReference>
<dbReference type="GO" id="GO:0004640">
    <property type="term" value="F:phosphoribosylanthranilate isomerase activity"/>
    <property type="evidence" value="ECO:0007669"/>
    <property type="project" value="UniProtKB-UniRule"/>
</dbReference>
<dbReference type="HAMAP" id="MF_00134_B">
    <property type="entry name" value="IGPS_B"/>
    <property type="match status" value="1"/>
</dbReference>
<comment type="function">
    <text evidence="14">Bifunctional enzyme that catalyzes two sequential steps of tryptophan biosynthetic pathway. The first reaction is catalyzed by the isomerase, coded by the TrpF domain; the second reaction is catalyzed by the synthase, coded by the TrpC domain.</text>
</comment>
<comment type="similarity">
    <text evidence="15">Belongs to the TrpC family.</text>
</comment>
<dbReference type="AlphaFoldDB" id="A0A1B8H0U4"/>
<dbReference type="HAMAP" id="MF_00135">
    <property type="entry name" value="PRAI"/>
    <property type="match status" value="1"/>
</dbReference>
<gene>
    <name evidence="16" type="primary">trpF</name>
    <name evidence="15" type="synonym">trpC</name>
    <name evidence="19" type="ORF">AYY18_11870</name>
</gene>
<sequence length="455" mass="49794">MKGTVLEQIVSDKRISLIERKKQEPLLGFADTLQPSDRDFYQALSSTKTVYILECKKASPSKGLIRQDFNPEEIALAYAPYAAAVSVLTDEKYFQGQHDYLRRVRAQISQPVLCKDFMIDAYQVYLARHYGADAILLMLSVLNDAEYHSLATLAHSLNMGVLTEVSTEEELTRAIHLEAKVIGINNRDLRDLSIDRNRTKAFAPRIPAGCIVISESGITTHQHIREISPYANGFLIGSAIMAQPDLDFAIRRLIFGEHKVCGLTRAEDARTVYDAGGTFGGLIFVSESPRCVNETQAAAVISGAPLAYVGVFRNHDPAEIAAIARRLKLHAVQLHGSEDAHDIAMLRLHLPVQCEIWKALDMSHQPEITVPDGVVRLVLDNGKGGSGHTFDWTTLPASLPVPFTLAGGLNAENCLTAASCTASGLDFNSGAESAPGIKDAEKIRILFETLHNHVA</sequence>
<evidence type="ECO:0000259" key="18">
    <source>
        <dbReference type="Pfam" id="PF00697"/>
    </source>
</evidence>
<evidence type="ECO:0000256" key="16">
    <source>
        <dbReference type="HAMAP-Rule" id="MF_00135"/>
    </source>
</evidence>
<comment type="pathway">
    <text evidence="3 16">Amino-acid biosynthesis; L-tryptophan biosynthesis; L-tryptophan from chorismate: step 3/5.</text>
</comment>
<keyword evidence="12 15" id="KW-0456">Lyase</keyword>
<evidence type="ECO:0000256" key="9">
    <source>
        <dbReference type="ARBA" id="ARBA00022822"/>
    </source>
</evidence>
<evidence type="ECO:0000256" key="8">
    <source>
        <dbReference type="ARBA" id="ARBA00022793"/>
    </source>
</evidence>
<dbReference type="RefSeq" id="WP_067406366.1">
    <property type="nucleotide sequence ID" value="NZ_LZEY01000060.1"/>
</dbReference>
<dbReference type="InterPro" id="IPR011060">
    <property type="entry name" value="RibuloseP-bd_barrel"/>
</dbReference>
<keyword evidence="13" id="KW-0511">Multifunctional enzyme</keyword>
<evidence type="ECO:0000256" key="6">
    <source>
        <dbReference type="ARBA" id="ARBA00009847"/>
    </source>
</evidence>
<keyword evidence="11 16" id="KW-0413">Isomerase</keyword>
<comment type="catalytic activity">
    <reaction evidence="2 15">
        <text>1-(2-carboxyphenylamino)-1-deoxy-D-ribulose 5-phosphate + H(+) = (1S,2R)-1-C-(indol-3-yl)glycerol 3-phosphate + CO2 + H2O</text>
        <dbReference type="Rhea" id="RHEA:23476"/>
        <dbReference type="ChEBI" id="CHEBI:15377"/>
        <dbReference type="ChEBI" id="CHEBI:15378"/>
        <dbReference type="ChEBI" id="CHEBI:16526"/>
        <dbReference type="ChEBI" id="CHEBI:58613"/>
        <dbReference type="ChEBI" id="CHEBI:58866"/>
        <dbReference type="EC" id="4.1.1.48"/>
    </reaction>
</comment>
<name>A0A1B8H0U4_9GAMM</name>
<dbReference type="CDD" id="cd00331">
    <property type="entry name" value="IGPS"/>
    <property type="match status" value="1"/>
</dbReference>
<dbReference type="EC" id="4.1.1.48" evidence="15"/>
<comment type="caution">
    <text evidence="19">The sequence shown here is derived from an EMBL/GenBank/DDBJ whole genome shotgun (WGS) entry which is preliminary data.</text>
</comment>
<evidence type="ECO:0000256" key="3">
    <source>
        <dbReference type="ARBA" id="ARBA00004664"/>
    </source>
</evidence>
<evidence type="ECO:0000256" key="12">
    <source>
        <dbReference type="ARBA" id="ARBA00023239"/>
    </source>
</evidence>
<dbReference type="PROSITE" id="PS00614">
    <property type="entry name" value="IGPS"/>
    <property type="match status" value="1"/>
</dbReference>
<evidence type="ECO:0000256" key="10">
    <source>
        <dbReference type="ARBA" id="ARBA00023141"/>
    </source>
</evidence>
<comment type="similarity">
    <text evidence="5">In the N-terminal section; belongs to the TrpC family.</text>
</comment>
<evidence type="ECO:0000256" key="14">
    <source>
        <dbReference type="ARBA" id="ARBA00025592"/>
    </source>
</evidence>
<feature type="domain" description="N-(5'phosphoribosyl) anthranilate isomerase (PRAI)" evidence="18">
    <location>
        <begin position="259"/>
        <end position="448"/>
    </location>
</feature>
<comment type="similarity">
    <text evidence="6">In the C-terminal section; belongs to the TrpF family.</text>
</comment>
<keyword evidence="20" id="KW-1185">Reference proteome</keyword>
<keyword evidence="10 15" id="KW-0057">Aromatic amino acid biosynthesis</keyword>
<evidence type="ECO:0000256" key="1">
    <source>
        <dbReference type="ARBA" id="ARBA00001164"/>
    </source>
</evidence>
<evidence type="ECO:0000256" key="15">
    <source>
        <dbReference type="HAMAP-Rule" id="MF_00134"/>
    </source>
</evidence>
<dbReference type="InterPro" id="IPR045186">
    <property type="entry name" value="Indole-3-glycerol_P_synth"/>
</dbReference>
<keyword evidence="9 15" id="KW-0822">Tryptophan biosynthesis</keyword>
<dbReference type="EC" id="5.3.1.24" evidence="16"/>
<evidence type="ECO:0000313" key="19">
    <source>
        <dbReference type="EMBL" id="OBU02698.1"/>
    </source>
</evidence>
<dbReference type="NCBIfam" id="NF001377">
    <property type="entry name" value="PRK00278.2-4"/>
    <property type="match status" value="1"/>
</dbReference>